<dbReference type="EMBL" id="CP006867">
    <property type="protein sequence ID" value="ALU12715.1"/>
    <property type="molecule type" value="Genomic_DNA"/>
</dbReference>
<dbReference type="STRING" id="940295.EYM_06725"/>
<gene>
    <name evidence="1" type="ORF">EYM_06725</name>
</gene>
<name>A0A0U3E464_9CREN</name>
<evidence type="ECO:0000313" key="2">
    <source>
        <dbReference type="Proteomes" id="UP000060778"/>
    </source>
</evidence>
<reference evidence="1 2" key="1">
    <citation type="submission" date="2013-11" db="EMBL/GenBank/DDBJ databases">
        <title>Comparative genomics of Ignicoccus.</title>
        <authorList>
            <person name="Podar M."/>
        </authorList>
    </citation>
    <scope>NUCLEOTIDE SEQUENCE [LARGE SCALE GENOMIC DNA]</scope>
    <source>
        <strain evidence="1 2">DSM 13165</strain>
    </source>
</reference>
<dbReference type="AlphaFoldDB" id="A0A0U3E464"/>
<keyword evidence="2" id="KW-1185">Reference proteome</keyword>
<evidence type="ECO:0000313" key="1">
    <source>
        <dbReference type="EMBL" id="ALU12715.1"/>
    </source>
</evidence>
<sequence length="37" mass="4220">MSSNVPNELIEILELVRSSEKLAQLEVTETVIYINDE</sequence>
<dbReference type="KEGG" id="iis:EYM_06725"/>
<protein>
    <submittedName>
        <fullName evidence="1">Uncharacterized protein</fullName>
    </submittedName>
</protein>
<dbReference type="Proteomes" id="UP000060778">
    <property type="component" value="Chromosome"/>
</dbReference>
<proteinExistence type="predicted"/>
<accession>A0A0U3E464</accession>
<organism evidence="1 2">
    <name type="scientific">Ignicoccus islandicus DSM 13165</name>
    <dbReference type="NCBI Taxonomy" id="940295"/>
    <lineage>
        <taxon>Archaea</taxon>
        <taxon>Thermoproteota</taxon>
        <taxon>Thermoprotei</taxon>
        <taxon>Desulfurococcales</taxon>
        <taxon>Desulfurococcaceae</taxon>
        <taxon>Ignicoccus</taxon>
    </lineage>
</organism>